<evidence type="ECO:0000256" key="1">
    <source>
        <dbReference type="ARBA" id="ARBA00023125"/>
    </source>
</evidence>
<dbReference type="InterPro" id="IPR001387">
    <property type="entry name" value="Cro/C1-type_HTH"/>
</dbReference>
<dbReference type="PANTHER" id="PTHR46558:SF13">
    <property type="entry name" value="HTH-TYPE TRANSCRIPTIONAL REGULATOR IMMR"/>
    <property type="match status" value="1"/>
</dbReference>
<evidence type="ECO:0000313" key="4">
    <source>
        <dbReference type="Proteomes" id="UP000003081"/>
    </source>
</evidence>
<dbReference type="SUPFAM" id="SSF47413">
    <property type="entry name" value="lambda repressor-like DNA-binding domains"/>
    <property type="match status" value="1"/>
</dbReference>
<name>C4IGX5_CLOBU</name>
<dbReference type="Gene3D" id="1.10.260.40">
    <property type="entry name" value="lambda repressor-like DNA-binding domains"/>
    <property type="match status" value="1"/>
</dbReference>
<keyword evidence="1" id="KW-0238">DNA-binding</keyword>
<protein>
    <submittedName>
        <fullName evidence="3">Transcriptional regulator, XRE family</fullName>
    </submittedName>
</protein>
<dbReference type="HOGENOM" id="CLU_066192_4_2_9"/>
<dbReference type="CDD" id="cd00093">
    <property type="entry name" value="HTH_XRE"/>
    <property type="match status" value="1"/>
</dbReference>
<dbReference type="RefSeq" id="WP_003414294.1">
    <property type="nucleotide sequence ID" value="NZ_ACOM01000005.1"/>
</dbReference>
<dbReference type="Pfam" id="PF01381">
    <property type="entry name" value="HTH_3"/>
    <property type="match status" value="1"/>
</dbReference>
<gene>
    <name evidence="3" type="ORF">CLP_2669</name>
</gene>
<comment type="caution">
    <text evidence="3">The sequence shown here is derived from an EMBL/GenBank/DDBJ whole genome shotgun (WGS) entry which is preliminary data.</text>
</comment>
<dbReference type="PANTHER" id="PTHR46558">
    <property type="entry name" value="TRACRIPTIONAL REGULATORY PROTEIN-RELATED-RELATED"/>
    <property type="match status" value="1"/>
</dbReference>
<dbReference type="EMBL" id="ACOM01000005">
    <property type="protein sequence ID" value="EEP53038.1"/>
    <property type="molecule type" value="Genomic_DNA"/>
</dbReference>
<dbReference type="eggNOG" id="COG1396">
    <property type="taxonomic scope" value="Bacteria"/>
</dbReference>
<dbReference type="GO" id="GO:0003677">
    <property type="term" value="F:DNA binding"/>
    <property type="evidence" value="ECO:0007669"/>
    <property type="project" value="UniProtKB-KW"/>
</dbReference>
<accession>C4IGX5</accession>
<dbReference type="PROSITE" id="PS50943">
    <property type="entry name" value="HTH_CROC1"/>
    <property type="match status" value="1"/>
</dbReference>
<proteinExistence type="predicted"/>
<dbReference type="AlphaFoldDB" id="C4IGX5"/>
<organism evidence="3 4">
    <name type="scientific">Clostridium butyricum E4 str. BoNT E BL5262</name>
    <dbReference type="NCBI Taxonomy" id="632245"/>
    <lineage>
        <taxon>Bacteria</taxon>
        <taxon>Bacillati</taxon>
        <taxon>Bacillota</taxon>
        <taxon>Clostridia</taxon>
        <taxon>Eubacteriales</taxon>
        <taxon>Clostridiaceae</taxon>
        <taxon>Clostridium</taxon>
    </lineage>
</organism>
<keyword evidence="4" id="KW-1185">Reference proteome</keyword>
<sequence>MLKDRLKYLRSEMELKQEDIADKLNVARSTYGNWELGRTEPDIKSLIELARFYKVSIDYLCGNTDVKDMYVRDKRKCMYIKTCLKVYDEFLK</sequence>
<dbReference type="InterPro" id="IPR010982">
    <property type="entry name" value="Lambda_DNA-bd_dom_sf"/>
</dbReference>
<dbReference type="SMART" id="SM00530">
    <property type="entry name" value="HTH_XRE"/>
    <property type="match status" value="1"/>
</dbReference>
<reference evidence="3 4" key="1">
    <citation type="submission" date="2009-08" db="EMBL/GenBank/DDBJ databases">
        <authorList>
            <person name="Shrivastava S."/>
            <person name="Brinkac L.B."/>
            <person name="Brown J.L."/>
            <person name="Bruce D.B."/>
            <person name="Detter C."/>
            <person name="Green L.D."/>
            <person name="Munk C.A."/>
            <person name="Rogers Y.C."/>
            <person name="Tapia R."/>
            <person name="Sims D.R."/>
            <person name="Smith L.A."/>
            <person name="Smith T.J."/>
            <person name="Sutton G."/>
            <person name="Brettin T."/>
        </authorList>
    </citation>
    <scope>NUCLEOTIDE SEQUENCE [LARGE SCALE GENOMIC DNA]</scope>
    <source>
        <strain evidence="4">E4 str. BoNT E BL5262</strain>
    </source>
</reference>
<evidence type="ECO:0000259" key="2">
    <source>
        <dbReference type="PROSITE" id="PS50943"/>
    </source>
</evidence>
<feature type="domain" description="HTH cro/C1-type" evidence="2">
    <location>
        <begin position="6"/>
        <end position="60"/>
    </location>
</feature>
<dbReference type="Proteomes" id="UP000003081">
    <property type="component" value="Unassembled WGS sequence"/>
</dbReference>
<evidence type="ECO:0000313" key="3">
    <source>
        <dbReference type="EMBL" id="EEP53038.1"/>
    </source>
</evidence>